<gene>
    <name evidence="2" type="ordered locus">LOC_Os12g18500</name>
</gene>
<feature type="compositionally biased region" description="Basic and acidic residues" evidence="1">
    <location>
        <begin position="20"/>
        <end position="44"/>
    </location>
</feature>
<reference evidence="2" key="2">
    <citation type="submission" date="2005-04" db="EMBL/GenBank/DDBJ databases">
        <authorList>
            <person name="Buell C.R."/>
            <person name="Wing R.A."/>
            <person name="McCombie W.A."/>
            <person name="Ouyang S."/>
        </authorList>
    </citation>
    <scope>NUCLEOTIDE SEQUENCE</scope>
</reference>
<proteinExistence type="predicted"/>
<reference evidence="2" key="3">
    <citation type="submission" date="2006-01" db="EMBL/GenBank/DDBJ databases">
        <authorList>
            <person name="Buell R."/>
        </authorList>
    </citation>
    <scope>NUCLEOTIDE SEQUENCE</scope>
</reference>
<feature type="region of interest" description="Disordered" evidence="1">
    <location>
        <begin position="1"/>
        <end position="46"/>
    </location>
</feature>
<reference evidence="2" key="1">
    <citation type="journal article" date="2005" name="BMC Biol.">
        <title>The sequence of rice chromosomes 11 and 12, rich in disease resistance genes and recent gene duplications.</title>
        <authorList>
            <consortium name="The rice chromosomes 11 and 12 sequencing consortia"/>
        </authorList>
    </citation>
    <scope>NUCLEOTIDE SEQUENCE [LARGE SCALE GENOMIC DNA]</scope>
</reference>
<evidence type="ECO:0000313" key="2">
    <source>
        <dbReference type="EMBL" id="ABA97450.1"/>
    </source>
</evidence>
<dbReference type="AlphaFoldDB" id="Q2QTU3"/>
<name>Q2QTU3_ORYSJ</name>
<protein>
    <submittedName>
        <fullName evidence="2">Retrotransposon, putative, centromere-specific</fullName>
    </submittedName>
</protein>
<dbReference type="EMBL" id="DP000011">
    <property type="protein sequence ID" value="ABA97450.1"/>
    <property type="molecule type" value="Genomic_DNA"/>
</dbReference>
<sequence>MAGLHKTVGDDLARHRHLHRDMDSDQHDANEEVHNREKEERDLNEPPFPLFTFKFDAPPSSKEQITGNLNGAEINEDQPLVEPIDEMPLSQVDLLAVPCDKEELCDNASLISIPQLVNEHGISSVSLCADFKHVVHIANEVEERIGLICTGKINNPQRGV</sequence>
<evidence type="ECO:0000256" key="1">
    <source>
        <dbReference type="SAM" id="MobiDB-lite"/>
    </source>
</evidence>
<accession>Q2QTU3</accession>
<organism evidence="2">
    <name type="scientific">Oryza sativa subsp. japonica</name>
    <name type="common">Rice</name>
    <dbReference type="NCBI Taxonomy" id="39947"/>
    <lineage>
        <taxon>Eukaryota</taxon>
        <taxon>Viridiplantae</taxon>
        <taxon>Streptophyta</taxon>
        <taxon>Embryophyta</taxon>
        <taxon>Tracheophyta</taxon>
        <taxon>Spermatophyta</taxon>
        <taxon>Magnoliopsida</taxon>
        <taxon>Liliopsida</taxon>
        <taxon>Poales</taxon>
        <taxon>Poaceae</taxon>
        <taxon>BOP clade</taxon>
        <taxon>Oryzoideae</taxon>
        <taxon>Oryzeae</taxon>
        <taxon>Oryzinae</taxon>
        <taxon>Oryza</taxon>
        <taxon>Oryza sativa</taxon>
    </lineage>
</organism>